<reference evidence="7" key="1">
    <citation type="journal article" date="2020" name="mSystems">
        <title>Genome- and Community-Level Interaction Insights into Carbon Utilization and Element Cycling Functions of Hydrothermarchaeota in Hydrothermal Sediment.</title>
        <authorList>
            <person name="Zhou Z."/>
            <person name="Liu Y."/>
            <person name="Xu W."/>
            <person name="Pan J."/>
            <person name="Luo Z.H."/>
            <person name="Li M."/>
        </authorList>
    </citation>
    <scope>NUCLEOTIDE SEQUENCE [LARGE SCALE GENOMIC DNA]</scope>
    <source>
        <strain evidence="7">SpSt-477</strain>
    </source>
</reference>
<keyword evidence="3" id="KW-0597">Phosphoprotein</keyword>
<dbReference type="GO" id="GO:0000160">
    <property type="term" value="P:phosphorelay signal transduction system"/>
    <property type="evidence" value="ECO:0007669"/>
    <property type="project" value="InterPro"/>
</dbReference>
<dbReference type="Pfam" id="PF02518">
    <property type="entry name" value="HATPase_c"/>
    <property type="match status" value="1"/>
</dbReference>
<evidence type="ECO:0000256" key="4">
    <source>
        <dbReference type="SAM" id="MobiDB-lite"/>
    </source>
</evidence>
<sequence length="589" mass="65905">MLGRNEKMRLIFAAGMSTSDVVTQWSGRGVGLDVVKANVEQFGGTIDIDTAPNEGTRFRIKLPLTLAIIASQLVYVEGHRFAIPQVHVEELIRIPAHQVKHRIEVIGNAEVLRLRGDLLPLVRLSDLLGLEKTYVDPVDNRNKPDRRLAIADRRSKRISPEKAASEGADTPYPSYADAERSTISVSGQPISRSGFDRRYRLSSALHLVVIAAGGMRYGLIVDSYDDFEEIVVKPLGKHYRTARIFSGATILGDGSIALILDVNQIPFLARLQTIETTSREARLRRFSLSVRNTTAAVTREDRLHLIVFRNTSEEMVAVPISSVQRILRCKTREIRWIAGQPAFSMDGQDLRLIPLEEASRLLPEHPDDPWVLVVFRACGRMFGLMGKGPIDTMLTHQPIDGVSFRKPGIIGTIRIHETTILLLDLIGLVKGRYPEWFAPGSAYQSHPAPEQEILLVEDSDFFRDHVASILREAGYRVLTAADGQQGFDLLQEKARDIALVVTDIEMPRMNGLELIRLIRKDARLCHLPIVALTTLADDTDRQRAVDAGVNDYQIKLDRESLLTSIAEWTQRSVPEQRSMKRLSKTGEQG</sequence>
<comment type="caution">
    <text evidence="7">The sequence shown here is derived from an EMBL/GenBank/DDBJ whole genome shotgun (WGS) entry which is preliminary data.</text>
</comment>
<name>A0A7C4RMW8_9BACT</name>
<proteinExistence type="predicted"/>
<dbReference type="SUPFAM" id="SSF52172">
    <property type="entry name" value="CheY-like"/>
    <property type="match status" value="1"/>
</dbReference>
<feature type="compositionally biased region" description="Basic and acidic residues" evidence="4">
    <location>
        <begin position="145"/>
        <end position="164"/>
    </location>
</feature>
<accession>A0A7C4RMW8</accession>
<evidence type="ECO:0000256" key="1">
    <source>
        <dbReference type="ARBA" id="ARBA00000085"/>
    </source>
</evidence>
<dbReference type="SUPFAM" id="SSF55874">
    <property type="entry name" value="ATPase domain of HSP90 chaperone/DNA topoisomerase II/histidine kinase"/>
    <property type="match status" value="1"/>
</dbReference>
<feature type="domain" description="Response regulatory" evidence="5">
    <location>
        <begin position="452"/>
        <end position="570"/>
    </location>
</feature>
<organism evidence="7">
    <name type="scientific">Desulfatirhabdium butyrativorans</name>
    <dbReference type="NCBI Taxonomy" id="340467"/>
    <lineage>
        <taxon>Bacteria</taxon>
        <taxon>Pseudomonadati</taxon>
        <taxon>Thermodesulfobacteriota</taxon>
        <taxon>Desulfobacteria</taxon>
        <taxon>Desulfobacterales</taxon>
        <taxon>Desulfatirhabdiaceae</taxon>
        <taxon>Desulfatirhabdium</taxon>
    </lineage>
</organism>
<dbReference type="SMART" id="SM00448">
    <property type="entry name" value="REC"/>
    <property type="match status" value="1"/>
</dbReference>
<keyword evidence="7" id="KW-0418">Kinase</keyword>
<dbReference type="InterPro" id="IPR004358">
    <property type="entry name" value="Sig_transdc_His_kin-like_C"/>
</dbReference>
<dbReference type="InterPro" id="IPR002545">
    <property type="entry name" value="CheW-lke_dom"/>
</dbReference>
<dbReference type="InterPro" id="IPR001789">
    <property type="entry name" value="Sig_transdc_resp-reg_receiver"/>
</dbReference>
<comment type="catalytic activity">
    <reaction evidence="1">
        <text>ATP + protein L-histidine = ADP + protein N-phospho-L-histidine.</text>
        <dbReference type="EC" id="2.7.13.3"/>
    </reaction>
</comment>
<keyword evidence="7" id="KW-0808">Transferase</keyword>
<dbReference type="GO" id="GO:0006935">
    <property type="term" value="P:chemotaxis"/>
    <property type="evidence" value="ECO:0007669"/>
    <property type="project" value="InterPro"/>
</dbReference>
<dbReference type="Gene3D" id="3.30.565.10">
    <property type="entry name" value="Histidine kinase-like ATPase, C-terminal domain"/>
    <property type="match status" value="1"/>
</dbReference>
<dbReference type="Pfam" id="PF01584">
    <property type="entry name" value="CheW"/>
    <property type="match status" value="3"/>
</dbReference>
<dbReference type="InterPro" id="IPR051315">
    <property type="entry name" value="Bact_Chemotaxis_CheA"/>
</dbReference>
<feature type="domain" description="CheW-like" evidence="6">
    <location>
        <begin position="68"/>
        <end position="271"/>
    </location>
</feature>
<evidence type="ECO:0000256" key="2">
    <source>
        <dbReference type="ARBA" id="ARBA00012438"/>
    </source>
</evidence>
<dbReference type="PRINTS" id="PR00344">
    <property type="entry name" value="BCTRLSENSOR"/>
</dbReference>
<dbReference type="InterPro" id="IPR011006">
    <property type="entry name" value="CheY-like_superfamily"/>
</dbReference>
<dbReference type="AlphaFoldDB" id="A0A7C4RMW8"/>
<dbReference type="InterPro" id="IPR003594">
    <property type="entry name" value="HATPase_dom"/>
</dbReference>
<evidence type="ECO:0000256" key="3">
    <source>
        <dbReference type="PROSITE-ProRule" id="PRU00169"/>
    </source>
</evidence>
<feature type="region of interest" description="Disordered" evidence="4">
    <location>
        <begin position="145"/>
        <end position="171"/>
    </location>
</feature>
<evidence type="ECO:0000313" key="7">
    <source>
        <dbReference type="EMBL" id="HGU32315.1"/>
    </source>
</evidence>
<dbReference type="Gene3D" id="2.30.30.40">
    <property type="entry name" value="SH3 Domains"/>
    <property type="match status" value="1"/>
</dbReference>
<dbReference type="EC" id="2.7.13.3" evidence="2"/>
<gene>
    <name evidence="7" type="ORF">ENS29_05605</name>
</gene>
<dbReference type="PROSITE" id="PS50851">
    <property type="entry name" value="CHEW"/>
    <property type="match status" value="1"/>
</dbReference>
<dbReference type="InterPro" id="IPR036061">
    <property type="entry name" value="CheW-like_dom_sf"/>
</dbReference>
<evidence type="ECO:0000259" key="6">
    <source>
        <dbReference type="PROSITE" id="PS50851"/>
    </source>
</evidence>
<dbReference type="Gene3D" id="2.40.50.180">
    <property type="entry name" value="CheA-289, Domain 4"/>
    <property type="match status" value="1"/>
</dbReference>
<dbReference type="CDD" id="cd17546">
    <property type="entry name" value="REC_hyHK_CKI1_RcsC-like"/>
    <property type="match status" value="1"/>
</dbReference>
<protein>
    <recommendedName>
        <fullName evidence="2">histidine kinase</fullName>
        <ecNumber evidence="2">2.7.13.3</ecNumber>
    </recommendedName>
</protein>
<dbReference type="GO" id="GO:0004673">
    <property type="term" value="F:protein histidine kinase activity"/>
    <property type="evidence" value="ECO:0007669"/>
    <property type="project" value="UniProtKB-EC"/>
</dbReference>
<dbReference type="SMART" id="SM00260">
    <property type="entry name" value="CheW"/>
    <property type="match status" value="1"/>
</dbReference>
<evidence type="ECO:0000259" key="5">
    <source>
        <dbReference type="PROSITE" id="PS50110"/>
    </source>
</evidence>
<dbReference type="Gene3D" id="3.40.50.2300">
    <property type="match status" value="1"/>
</dbReference>
<dbReference type="Pfam" id="PF00072">
    <property type="entry name" value="Response_reg"/>
    <property type="match status" value="1"/>
</dbReference>
<dbReference type="PANTHER" id="PTHR43395:SF1">
    <property type="entry name" value="CHEMOTAXIS PROTEIN CHEA"/>
    <property type="match status" value="1"/>
</dbReference>
<dbReference type="PROSITE" id="PS50110">
    <property type="entry name" value="RESPONSE_REGULATORY"/>
    <property type="match status" value="1"/>
</dbReference>
<feature type="modified residue" description="4-aspartylphosphate" evidence="3">
    <location>
        <position position="503"/>
    </location>
</feature>
<dbReference type="SUPFAM" id="SSF50341">
    <property type="entry name" value="CheW-like"/>
    <property type="match status" value="3"/>
</dbReference>
<dbReference type="PANTHER" id="PTHR43395">
    <property type="entry name" value="SENSOR HISTIDINE KINASE CHEA"/>
    <property type="match status" value="1"/>
</dbReference>
<dbReference type="InterPro" id="IPR036890">
    <property type="entry name" value="HATPase_C_sf"/>
</dbReference>
<dbReference type="EMBL" id="DSUH01000126">
    <property type="protein sequence ID" value="HGU32315.1"/>
    <property type="molecule type" value="Genomic_DNA"/>
</dbReference>